<feature type="chain" id="PRO_5045150018" evidence="10">
    <location>
        <begin position="23"/>
        <end position="502"/>
    </location>
</feature>
<evidence type="ECO:0000256" key="2">
    <source>
        <dbReference type="ARBA" id="ARBA00006247"/>
    </source>
</evidence>
<dbReference type="Gene3D" id="3.30.70.360">
    <property type="match status" value="2"/>
</dbReference>
<dbReference type="GO" id="GO:0016805">
    <property type="term" value="F:dipeptidase activity"/>
    <property type="evidence" value="ECO:0007669"/>
    <property type="project" value="UniProtKB-KW"/>
</dbReference>
<evidence type="ECO:0000256" key="5">
    <source>
        <dbReference type="ARBA" id="ARBA00022801"/>
    </source>
</evidence>
<evidence type="ECO:0000313" key="13">
    <source>
        <dbReference type="Proteomes" id="UP001055658"/>
    </source>
</evidence>
<dbReference type="EMBL" id="CP092418">
    <property type="protein sequence ID" value="USD20918.1"/>
    <property type="molecule type" value="Genomic_DNA"/>
</dbReference>
<evidence type="ECO:0000256" key="1">
    <source>
        <dbReference type="ARBA" id="ARBA00001947"/>
    </source>
</evidence>
<comment type="similarity">
    <text evidence="2">Belongs to the peptidase M20A family.</text>
</comment>
<organism evidence="12 13">
    <name type="scientific">Microbulbifer variabilis</name>
    <dbReference type="NCBI Taxonomy" id="266805"/>
    <lineage>
        <taxon>Bacteria</taxon>
        <taxon>Pseudomonadati</taxon>
        <taxon>Pseudomonadota</taxon>
        <taxon>Gammaproteobacteria</taxon>
        <taxon>Cellvibrionales</taxon>
        <taxon>Microbulbiferaceae</taxon>
        <taxon>Microbulbifer</taxon>
    </lineage>
</organism>
<sequence>MKLRNALLPLFLSATLSAPVVAGVSSQAQEASDYAVEKYEEAMTETLASLVRFETVAREDLPLERNPEFTGFKDTLQDKARELGLEYQDFGHVVVIALGEGAEKVGIVTHGDVQPANPAKWQKSPFMLDAESEPGRLIARGSEDDKGPIATALYAMKAIKDQAVPMKRRVELLIYLAEESDWEPLKEFLKTYPIPAYNITIDANYPVVTAEKGWSEVQVTTAGVLAANFDKPYIKSFSGGYFRSQVPDEARALLGNVNAELVSAIRARAAQNKLVSYEFKSGNGSLEVVARGVATHSSEPEHGVNAIAYLADALSVYDWPANDAGATVRYLNDLVGTGVLAEKFGSIAYRDAFMGPMTAAVTMVKETESGLISHLNLRRPTGKTAPQLEKEIDSTLAEWQELSGITLADTKVILGNPYRVDDAPHVKPLLEVFRHFTGMEKAEPVAIGGSTNAKLLPNAVSFGPSMPGVAYSGHSEHEFITVEQFRLNLKMYTAMMIEVANL</sequence>
<dbReference type="RefSeq" id="WP_252083323.1">
    <property type="nucleotide sequence ID" value="NZ_CP092418.1"/>
</dbReference>
<keyword evidence="5 12" id="KW-0378">Hydrolase</keyword>
<proteinExistence type="inferred from homology"/>
<dbReference type="InterPro" id="IPR050072">
    <property type="entry name" value="Peptidase_M20A"/>
</dbReference>
<dbReference type="Pfam" id="PF07687">
    <property type="entry name" value="M20_dimer"/>
    <property type="match status" value="1"/>
</dbReference>
<dbReference type="NCBIfam" id="TIGR01887">
    <property type="entry name" value="dipeptidaselike"/>
    <property type="match status" value="1"/>
</dbReference>
<dbReference type="SUPFAM" id="SSF53187">
    <property type="entry name" value="Zn-dependent exopeptidases"/>
    <property type="match status" value="1"/>
</dbReference>
<evidence type="ECO:0000256" key="8">
    <source>
        <dbReference type="ARBA" id="ARBA00023049"/>
    </source>
</evidence>
<dbReference type="PANTHER" id="PTHR43808:SF31">
    <property type="entry name" value="N-ACETYL-L-CITRULLINE DEACETYLASE"/>
    <property type="match status" value="1"/>
</dbReference>
<keyword evidence="9" id="KW-0170">Cobalt</keyword>
<evidence type="ECO:0000256" key="6">
    <source>
        <dbReference type="ARBA" id="ARBA00022833"/>
    </source>
</evidence>
<dbReference type="InterPro" id="IPR002933">
    <property type="entry name" value="Peptidase_M20"/>
</dbReference>
<evidence type="ECO:0000256" key="4">
    <source>
        <dbReference type="ARBA" id="ARBA00022723"/>
    </source>
</evidence>
<feature type="signal peptide" evidence="10">
    <location>
        <begin position="1"/>
        <end position="22"/>
    </location>
</feature>
<protein>
    <submittedName>
        <fullName evidence="12">Dipeptidase</fullName>
        <ecNumber evidence="12">3.4.13.-</ecNumber>
    </submittedName>
</protein>
<evidence type="ECO:0000256" key="7">
    <source>
        <dbReference type="ARBA" id="ARBA00022997"/>
    </source>
</evidence>
<evidence type="ECO:0000256" key="10">
    <source>
        <dbReference type="SAM" id="SignalP"/>
    </source>
</evidence>
<dbReference type="Proteomes" id="UP001055658">
    <property type="component" value="Chromosome"/>
</dbReference>
<dbReference type="Pfam" id="PF01546">
    <property type="entry name" value="Peptidase_M20"/>
    <property type="match status" value="1"/>
</dbReference>
<evidence type="ECO:0000256" key="3">
    <source>
        <dbReference type="ARBA" id="ARBA00022670"/>
    </source>
</evidence>
<reference evidence="12" key="1">
    <citation type="submission" date="2022-02" db="EMBL/GenBank/DDBJ databases">
        <title>Coral-associated bacteria.</title>
        <authorList>
            <person name="Tang K."/>
            <person name="Wang X."/>
        </authorList>
    </citation>
    <scope>NUCLEOTIDE SEQUENCE</scope>
    <source>
        <strain evidence="12">SCSIO 43006</strain>
    </source>
</reference>
<dbReference type="InterPro" id="IPR010964">
    <property type="entry name" value="M20A_pepV-rel"/>
</dbReference>
<keyword evidence="13" id="KW-1185">Reference proteome</keyword>
<keyword evidence="10" id="KW-0732">Signal</keyword>
<dbReference type="Gene3D" id="3.40.630.10">
    <property type="entry name" value="Zn peptidases"/>
    <property type="match status" value="1"/>
</dbReference>
<evidence type="ECO:0000313" key="12">
    <source>
        <dbReference type="EMBL" id="USD20918.1"/>
    </source>
</evidence>
<accession>A0ABY4VCL5</accession>
<evidence type="ECO:0000259" key="11">
    <source>
        <dbReference type="Pfam" id="PF07687"/>
    </source>
</evidence>
<comment type="cofactor">
    <cofactor evidence="1">
        <name>Zn(2+)</name>
        <dbReference type="ChEBI" id="CHEBI:29105"/>
    </cofactor>
</comment>
<dbReference type="NCBIfam" id="NF004809">
    <property type="entry name" value="PRK06156.1"/>
    <property type="match status" value="1"/>
</dbReference>
<gene>
    <name evidence="12" type="ORF">MJO52_17925</name>
</gene>
<keyword evidence="6" id="KW-0862">Zinc</keyword>
<evidence type="ECO:0000256" key="9">
    <source>
        <dbReference type="ARBA" id="ARBA00023285"/>
    </source>
</evidence>
<keyword evidence="3" id="KW-0645">Protease</keyword>
<dbReference type="SUPFAM" id="SSF55031">
    <property type="entry name" value="Bacterial exopeptidase dimerisation domain"/>
    <property type="match status" value="1"/>
</dbReference>
<keyword evidence="7 12" id="KW-0224">Dipeptidase</keyword>
<dbReference type="PANTHER" id="PTHR43808">
    <property type="entry name" value="ACETYLORNITHINE DEACETYLASE"/>
    <property type="match status" value="1"/>
</dbReference>
<dbReference type="InterPro" id="IPR011650">
    <property type="entry name" value="Peptidase_M20_dimer"/>
</dbReference>
<keyword evidence="4" id="KW-0479">Metal-binding</keyword>
<keyword evidence="8" id="KW-0482">Metalloprotease</keyword>
<dbReference type="InterPro" id="IPR036264">
    <property type="entry name" value="Bact_exopeptidase_dim_dom"/>
</dbReference>
<dbReference type="EC" id="3.4.13.-" evidence="12"/>
<name>A0ABY4VCL5_9GAMM</name>
<feature type="domain" description="Peptidase M20 dimerisation" evidence="11">
    <location>
        <begin position="282"/>
        <end position="392"/>
    </location>
</feature>